<name>A0ABD2X7U3_9HYME</name>
<feature type="region of interest" description="Disordered" evidence="1">
    <location>
        <begin position="482"/>
        <end position="597"/>
    </location>
</feature>
<feature type="compositionally biased region" description="Polar residues" evidence="1">
    <location>
        <begin position="542"/>
        <end position="551"/>
    </location>
</feature>
<evidence type="ECO:0000256" key="1">
    <source>
        <dbReference type="SAM" id="MobiDB-lite"/>
    </source>
</evidence>
<feature type="compositionally biased region" description="Basic and acidic residues" evidence="1">
    <location>
        <begin position="506"/>
        <end position="518"/>
    </location>
</feature>
<proteinExistence type="predicted"/>
<dbReference type="Proteomes" id="UP001627154">
    <property type="component" value="Unassembled WGS sequence"/>
</dbReference>
<dbReference type="AlphaFoldDB" id="A0ABD2X7U3"/>
<protein>
    <submittedName>
        <fullName evidence="2">Uncharacterized protein</fullName>
    </submittedName>
</protein>
<comment type="caution">
    <text evidence="2">The sequence shown here is derived from an EMBL/GenBank/DDBJ whole genome shotgun (WGS) entry which is preliminary data.</text>
</comment>
<evidence type="ECO:0000313" key="3">
    <source>
        <dbReference type="Proteomes" id="UP001627154"/>
    </source>
</evidence>
<dbReference type="EMBL" id="JBJJXI010000048">
    <property type="protein sequence ID" value="KAL3401289.1"/>
    <property type="molecule type" value="Genomic_DNA"/>
</dbReference>
<feature type="region of interest" description="Disordered" evidence="1">
    <location>
        <begin position="811"/>
        <end position="842"/>
    </location>
</feature>
<accession>A0ABD2X7U3</accession>
<gene>
    <name evidence="2" type="ORF">TKK_005590</name>
</gene>
<sequence>MENENLNDIGRAQLESVGTPWNYSDEKWHRGCYYLYHNFRDWTIRDNIPCLTFNHIFTEYMWLQAISPTSDRSNENAKSIRKYMMLDKDKLFFYKSFERIQNAALKNIPFNEIQPLLPPWNCWEWFNFVLPHYDEIVDLYNEAYPVYRKYGENVDHRAIIEEEREMYCVAEYIIEGHIRKGKQKPPSALSTLINNGENFKRLVNTLRGRIYMSDLLHWIAHDHNCFRMPNMTKEELALYHPHYKVLTCVAPLMSPFHGLAAAYENFDYIVENSPMKDDVVAFTKILKTYSPKDEFFLKANSYIELLQRCLHQAGWQLAYDIMKRENMKCCCGKPFPPYSEPSFQTSRDLFKGIKYILRGTPYPLVPEHLQNEEVDRQLLKDIGEVYEHAVKKYEVSNFEQSTFKAAGLIDISLSEANVKHKEILPLPTPASWKQAWGNDEHVMYALEKMTFPANPPSKLIAVDTAVDKQFTRLLRLIEESKEKDDKEFQVPPDDDDINPEDSTSQHGDKEEEKDKDEESLSEGSSSEVETKQKSTSSSASTCQRTNCSYEDSSSDEETVPDNKEINEPISIEETKTLKGQQNSSQKHADEFLNSMRDVLQNANQPIVETTSTIEYKITSSSNTTSNQSTNKENELEKSMITQYNQLTGEDTDAISVTVYPGYNTGDISDIYEEHQGARRSEDIMLVHTSTPQKDENTEKEKAKIKKSLSLKTKLKLPEKKNQKDIVTKEKENKEVEEQEVEFKRPNATVHKRKKNTLPEATTETKKAKTNIPFKSKAASRIYNIDFEKVQSTRLVPFTAFGAPSVRNEDINEDTRTVISPQGPVTRSGLKTRGGSSGKKARK</sequence>
<feature type="compositionally biased region" description="Low complexity" evidence="1">
    <location>
        <begin position="618"/>
        <end position="630"/>
    </location>
</feature>
<reference evidence="2 3" key="1">
    <citation type="journal article" date="2024" name="bioRxiv">
        <title>A reference genome for Trichogramma kaykai: A tiny desert-dwelling parasitoid wasp with competing sex-ratio distorters.</title>
        <authorList>
            <person name="Culotta J."/>
            <person name="Lindsey A.R."/>
        </authorList>
    </citation>
    <scope>NUCLEOTIDE SEQUENCE [LARGE SCALE GENOMIC DNA]</scope>
    <source>
        <strain evidence="2 3">KSX58</strain>
    </source>
</reference>
<feature type="region of interest" description="Disordered" evidence="1">
    <location>
        <begin position="612"/>
        <end position="641"/>
    </location>
</feature>
<evidence type="ECO:0000313" key="2">
    <source>
        <dbReference type="EMBL" id="KAL3401289.1"/>
    </source>
</evidence>
<keyword evidence="3" id="KW-1185">Reference proteome</keyword>
<organism evidence="2 3">
    <name type="scientific">Trichogramma kaykai</name>
    <dbReference type="NCBI Taxonomy" id="54128"/>
    <lineage>
        <taxon>Eukaryota</taxon>
        <taxon>Metazoa</taxon>
        <taxon>Ecdysozoa</taxon>
        <taxon>Arthropoda</taxon>
        <taxon>Hexapoda</taxon>
        <taxon>Insecta</taxon>
        <taxon>Pterygota</taxon>
        <taxon>Neoptera</taxon>
        <taxon>Endopterygota</taxon>
        <taxon>Hymenoptera</taxon>
        <taxon>Apocrita</taxon>
        <taxon>Proctotrupomorpha</taxon>
        <taxon>Chalcidoidea</taxon>
        <taxon>Trichogrammatidae</taxon>
        <taxon>Trichogramma</taxon>
    </lineage>
</organism>
<feature type="compositionally biased region" description="Basic and acidic residues" evidence="1">
    <location>
        <begin position="560"/>
        <end position="576"/>
    </location>
</feature>